<name>A0ABW9XF01_9SPHN</name>
<dbReference type="EMBL" id="JAAAPO010000004">
    <property type="protein sequence ID" value="NBC37122.1"/>
    <property type="molecule type" value="Genomic_DNA"/>
</dbReference>
<dbReference type="InterPro" id="IPR012668">
    <property type="entry name" value="CHP02466"/>
</dbReference>
<reference evidence="2" key="1">
    <citation type="submission" date="2020-01" db="EMBL/GenBank/DDBJ databases">
        <title>Sphingomonas sp. strain CSW-10.</title>
        <authorList>
            <person name="Chen W.-M."/>
        </authorList>
    </citation>
    <scope>NUCLEOTIDE SEQUENCE [LARGE SCALE GENOMIC DNA]</scope>
    <source>
        <strain evidence="2">FSY-8</strain>
    </source>
</reference>
<sequence>MSPQVQAALDRARAARSAQDMAGADAAITQAAALAPDDRLVAFLLAQLRFERGLAAAELFTRAAALWPDNRDVTRNHALALAAEGQVAAAIALLADAVRRTPDWLDGHRVLASLRWVMGDRAGFDADLARAARGAVGHAGLWLGWFAVVVQTRDWARARAILDECAPALGTHAGHVQARLFVAGETGDLAAETALLAQTAGRQDAFLMIARIRHHLRGGDAAAALAIALSLAQAGGAFAGQVWPYVSTCWRLLGDARAGWLDGDPAFVRAMDVGLTGAELNELADVLRGLHQAQLPYAEQSVRGGTQTDRSVLLRHEPVIERTRAALMACVADYVAALPPLDPAHPLLSRPRGALRISGSWSVRLEGGGFNVTHSHPMGWISSAFYVSLPDAAQMGAAPAGHFHYGAPPPELGLDLAPYATIAPRVGQLVLFPSTLWHGTVPTLGGERLNIAFDVVGAG</sequence>
<dbReference type="SUPFAM" id="SSF48452">
    <property type="entry name" value="TPR-like"/>
    <property type="match status" value="1"/>
</dbReference>
<accession>A0ABW9XF01</accession>
<gene>
    <name evidence="1" type="ORF">GTZ99_11190</name>
</gene>
<dbReference type="Proteomes" id="UP000753724">
    <property type="component" value="Unassembled WGS sequence"/>
</dbReference>
<dbReference type="Gene3D" id="1.25.40.10">
    <property type="entry name" value="Tetratricopeptide repeat domain"/>
    <property type="match status" value="1"/>
</dbReference>
<evidence type="ECO:0000313" key="1">
    <source>
        <dbReference type="EMBL" id="NBC37122.1"/>
    </source>
</evidence>
<keyword evidence="2" id="KW-1185">Reference proteome</keyword>
<evidence type="ECO:0000313" key="2">
    <source>
        <dbReference type="Proteomes" id="UP000753724"/>
    </source>
</evidence>
<comment type="caution">
    <text evidence="1">The sequence shown here is derived from an EMBL/GenBank/DDBJ whole genome shotgun (WGS) entry which is preliminary data.</text>
</comment>
<dbReference type="Gene3D" id="2.60.120.620">
    <property type="entry name" value="q2cbj1_9rhob like domain"/>
    <property type="match status" value="1"/>
</dbReference>
<protein>
    <submittedName>
        <fullName evidence="1">Tetratricopeptide repeat protein</fullName>
    </submittedName>
</protein>
<dbReference type="InterPro" id="IPR011990">
    <property type="entry name" value="TPR-like_helical_dom_sf"/>
</dbReference>
<dbReference type="RefSeq" id="WP_161718891.1">
    <property type="nucleotide sequence ID" value="NZ_JAAAPO010000004.1"/>
</dbReference>
<organism evidence="1 2">
    <name type="scientific">Novosphingobium ovatum</name>
    <dbReference type="NCBI Taxonomy" id="1908523"/>
    <lineage>
        <taxon>Bacteria</taxon>
        <taxon>Pseudomonadati</taxon>
        <taxon>Pseudomonadota</taxon>
        <taxon>Alphaproteobacteria</taxon>
        <taxon>Sphingomonadales</taxon>
        <taxon>Sphingomonadaceae</taxon>
        <taxon>Novosphingobium</taxon>
    </lineage>
</organism>
<dbReference type="Pfam" id="PF13759">
    <property type="entry name" value="2OG-FeII_Oxy_5"/>
    <property type="match status" value="1"/>
</dbReference>
<proteinExistence type="predicted"/>